<dbReference type="InterPro" id="IPR015943">
    <property type="entry name" value="WD40/YVTN_repeat-like_dom_sf"/>
</dbReference>
<gene>
    <name evidence="1" type="ORF">D7V93_06015</name>
</gene>
<reference evidence="2" key="1">
    <citation type="submission" date="2018-09" db="EMBL/GenBank/DDBJ databases">
        <authorList>
            <person name="Livingstone P.G."/>
            <person name="Whitworth D.E."/>
        </authorList>
    </citation>
    <scope>NUCLEOTIDE SEQUENCE [LARGE SCALE GENOMIC DNA]</scope>
    <source>
        <strain evidence="2">CA051B</strain>
    </source>
</reference>
<comment type="caution">
    <text evidence="1">The sequence shown here is derived from an EMBL/GenBank/DDBJ whole genome shotgun (WGS) entry which is preliminary data.</text>
</comment>
<proteinExistence type="predicted"/>
<sequence>MGRPVSPLTTCERSSYPPSDIRGFSSKYIFRAKDFIVVTGTRWPGTSVPLVAVFAKGNRKPLWHGGVADTEPTHLRDTAPELAEVDGDAVYFVYELEQPGGFHLIRRDARTGVMRWDVPIPRSKEATGPSALWVHDGRVYVPHWAWLDVFDAETGNLVGTLGRW</sequence>
<organism evidence="1 2">
    <name type="scientific">Corallococcus llansteffanensis</name>
    <dbReference type="NCBI Taxonomy" id="2316731"/>
    <lineage>
        <taxon>Bacteria</taxon>
        <taxon>Pseudomonadati</taxon>
        <taxon>Myxococcota</taxon>
        <taxon>Myxococcia</taxon>
        <taxon>Myxococcales</taxon>
        <taxon>Cystobacterineae</taxon>
        <taxon>Myxococcaceae</taxon>
        <taxon>Corallococcus</taxon>
    </lineage>
</organism>
<dbReference type="Proteomes" id="UP000272888">
    <property type="component" value="Unassembled WGS sequence"/>
</dbReference>
<accession>A0A3A8QGP2</accession>
<dbReference type="Gene3D" id="2.130.10.10">
    <property type="entry name" value="YVTN repeat-like/Quinoprotein amine dehydrogenase"/>
    <property type="match status" value="1"/>
</dbReference>
<dbReference type="AlphaFoldDB" id="A0A3A8QGP2"/>
<name>A0A3A8QGP2_9BACT</name>
<evidence type="ECO:0000313" key="1">
    <source>
        <dbReference type="EMBL" id="RKH65445.1"/>
    </source>
</evidence>
<protein>
    <submittedName>
        <fullName evidence="1">Uncharacterized protein</fullName>
    </submittedName>
</protein>
<dbReference type="SUPFAM" id="SSF50998">
    <property type="entry name" value="Quinoprotein alcohol dehydrogenase-like"/>
    <property type="match status" value="1"/>
</dbReference>
<keyword evidence="2" id="KW-1185">Reference proteome</keyword>
<dbReference type="InterPro" id="IPR011047">
    <property type="entry name" value="Quinoprotein_ADH-like_sf"/>
</dbReference>
<dbReference type="EMBL" id="RAWB01000038">
    <property type="protein sequence ID" value="RKH65445.1"/>
    <property type="molecule type" value="Genomic_DNA"/>
</dbReference>
<evidence type="ECO:0000313" key="2">
    <source>
        <dbReference type="Proteomes" id="UP000272888"/>
    </source>
</evidence>